<feature type="transmembrane region" description="Helical" evidence="1">
    <location>
        <begin position="99"/>
        <end position="116"/>
    </location>
</feature>
<dbReference type="EMBL" id="NPEV01000039">
    <property type="protein sequence ID" value="RAI25916.1"/>
    <property type="molecule type" value="Genomic_DNA"/>
</dbReference>
<comment type="caution">
    <text evidence="3">The sequence shown here is derived from an EMBL/GenBank/DDBJ whole genome shotgun (WGS) entry which is preliminary data.</text>
</comment>
<dbReference type="AlphaFoldDB" id="A0A327JJN9"/>
<evidence type="ECO:0000313" key="3">
    <source>
        <dbReference type="EMBL" id="RAI25916.1"/>
    </source>
</evidence>
<accession>A0A327JJN9</accession>
<protein>
    <recommendedName>
        <fullName evidence="2">DUF1468 domain-containing protein</fullName>
    </recommendedName>
</protein>
<organism evidence="3 4">
    <name type="scientific">Rhodobium orientis</name>
    <dbReference type="NCBI Taxonomy" id="34017"/>
    <lineage>
        <taxon>Bacteria</taxon>
        <taxon>Pseudomonadati</taxon>
        <taxon>Pseudomonadota</taxon>
        <taxon>Alphaproteobacteria</taxon>
        <taxon>Hyphomicrobiales</taxon>
        <taxon>Rhodobiaceae</taxon>
        <taxon>Rhodobium</taxon>
    </lineage>
</organism>
<evidence type="ECO:0000313" key="4">
    <source>
        <dbReference type="Proteomes" id="UP000249299"/>
    </source>
</evidence>
<feature type="transmembrane region" description="Helical" evidence="1">
    <location>
        <begin position="36"/>
        <end position="54"/>
    </location>
</feature>
<dbReference type="Pfam" id="PF07331">
    <property type="entry name" value="TctB"/>
    <property type="match status" value="1"/>
</dbReference>
<evidence type="ECO:0000259" key="2">
    <source>
        <dbReference type="Pfam" id="PF07331"/>
    </source>
</evidence>
<keyword evidence="1" id="KW-0472">Membrane</keyword>
<feature type="transmembrane region" description="Helical" evidence="1">
    <location>
        <begin position="123"/>
        <end position="147"/>
    </location>
</feature>
<feature type="transmembrane region" description="Helical" evidence="1">
    <location>
        <begin position="7"/>
        <end position="24"/>
    </location>
</feature>
<name>A0A327JJN9_9HYPH</name>
<feature type="transmembrane region" description="Helical" evidence="1">
    <location>
        <begin position="74"/>
        <end position="93"/>
    </location>
</feature>
<proteinExistence type="predicted"/>
<sequence length="157" mass="16585">MIKKFPFGELVVPAAMLVFVAAYWREAYALSFEARFFPAALTVALLALLAVVAYRIFRPVGEDDGTAGSDDTAVTFRALAVPALVIVVTVVLLSLWSTLGGILFALVATFAVAFAMGERRIAVLVLFPVGMAAGLHVIFSMVLHARIPAGLAAGLFG</sequence>
<keyword evidence="1" id="KW-0812">Transmembrane</keyword>
<gene>
    <name evidence="3" type="ORF">CH339_16400</name>
</gene>
<reference evidence="3 4" key="1">
    <citation type="submission" date="2017-07" db="EMBL/GenBank/DDBJ databases">
        <title>Draft Genome Sequences of Select Purple Nonsulfur Bacteria.</title>
        <authorList>
            <person name="Lasarre B."/>
            <person name="Mckinlay J.B."/>
        </authorList>
    </citation>
    <scope>NUCLEOTIDE SEQUENCE [LARGE SCALE GENOMIC DNA]</scope>
    <source>
        <strain evidence="3 4">DSM 11290</strain>
    </source>
</reference>
<keyword evidence="4" id="KW-1185">Reference proteome</keyword>
<feature type="domain" description="DUF1468" evidence="2">
    <location>
        <begin position="12"/>
        <end position="148"/>
    </location>
</feature>
<evidence type="ECO:0000256" key="1">
    <source>
        <dbReference type="SAM" id="Phobius"/>
    </source>
</evidence>
<dbReference type="RefSeq" id="WP_111435467.1">
    <property type="nucleotide sequence ID" value="NZ_JACIGG010000003.1"/>
</dbReference>
<keyword evidence="1" id="KW-1133">Transmembrane helix</keyword>
<dbReference type="InterPro" id="IPR009936">
    <property type="entry name" value="DUF1468"/>
</dbReference>
<dbReference type="Proteomes" id="UP000249299">
    <property type="component" value="Unassembled WGS sequence"/>
</dbReference>